<sequence>MNLIAVIRRLSLKEILSLIVLLVQYPLYIFPTLRATKQTLNICNIEYKDSHHLHGKGNAFRHALWNVLLALYTFRIHKNVQKSIKWAERITDLHEELAPNNSLEKAMDLHNNAVGRAFFGGLKNHTLNEIVVEVKQRAECGIVIRTILDIEQYKKDLVYLAEEN</sequence>
<evidence type="ECO:0000313" key="3">
    <source>
        <dbReference type="Proteomes" id="UP000184432"/>
    </source>
</evidence>
<reference evidence="3" key="1">
    <citation type="submission" date="2016-11" db="EMBL/GenBank/DDBJ databases">
        <authorList>
            <person name="Varghese N."/>
            <person name="Submissions S."/>
        </authorList>
    </citation>
    <scope>NUCLEOTIDE SEQUENCE [LARGE SCALE GENOMIC DNA]</scope>
    <source>
        <strain evidence="3">DSM 22623</strain>
    </source>
</reference>
<name>A0A1M6F0D6_9FLAO</name>
<protein>
    <recommendedName>
        <fullName evidence="1">DUF6973 domain-containing protein</fullName>
    </recommendedName>
</protein>
<dbReference type="STRING" id="570521.SAMN04488508_10422"/>
<dbReference type="OrthoDB" id="1496068at2"/>
<dbReference type="EMBL" id="FQYP01000004">
    <property type="protein sequence ID" value="SHI91089.1"/>
    <property type="molecule type" value="Genomic_DNA"/>
</dbReference>
<keyword evidence="3" id="KW-1185">Reference proteome</keyword>
<feature type="domain" description="DUF6973" evidence="1">
    <location>
        <begin position="20"/>
        <end position="138"/>
    </location>
</feature>
<dbReference type="InterPro" id="IPR054246">
    <property type="entry name" value="DUF6973"/>
</dbReference>
<accession>A0A1M6F0D6</accession>
<dbReference type="Pfam" id="PF22322">
    <property type="entry name" value="DUF6973"/>
    <property type="match status" value="1"/>
</dbReference>
<gene>
    <name evidence="2" type="ORF">SAMN04488508_10422</name>
</gene>
<proteinExistence type="predicted"/>
<dbReference type="Proteomes" id="UP000184432">
    <property type="component" value="Unassembled WGS sequence"/>
</dbReference>
<organism evidence="2 3">
    <name type="scientific">Aquimarina spongiae</name>
    <dbReference type="NCBI Taxonomy" id="570521"/>
    <lineage>
        <taxon>Bacteria</taxon>
        <taxon>Pseudomonadati</taxon>
        <taxon>Bacteroidota</taxon>
        <taxon>Flavobacteriia</taxon>
        <taxon>Flavobacteriales</taxon>
        <taxon>Flavobacteriaceae</taxon>
        <taxon>Aquimarina</taxon>
    </lineage>
</organism>
<dbReference type="RefSeq" id="WP_073315858.1">
    <property type="nucleotide sequence ID" value="NZ_FQYP01000004.1"/>
</dbReference>
<dbReference type="AlphaFoldDB" id="A0A1M6F0D6"/>
<evidence type="ECO:0000313" key="2">
    <source>
        <dbReference type="EMBL" id="SHI91089.1"/>
    </source>
</evidence>
<evidence type="ECO:0000259" key="1">
    <source>
        <dbReference type="Pfam" id="PF22322"/>
    </source>
</evidence>